<reference evidence="2 3" key="1">
    <citation type="journal article" date="2016" name="Genome Announc.">
        <title>Draft Whole-Genome Sequence of Trichoderma gamsii T6085, a Promising Biocontrol Agent of Fusarium Head Blight on Wheat.</title>
        <authorList>
            <person name="Baroncelli R."/>
            <person name="Zapparata A."/>
            <person name="Piaggeschi G."/>
            <person name="Sarrocco S."/>
            <person name="Vannacci G."/>
        </authorList>
    </citation>
    <scope>NUCLEOTIDE SEQUENCE [LARGE SCALE GENOMIC DNA]</scope>
    <source>
        <strain evidence="2 3">T6085</strain>
    </source>
</reference>
<evidence type="ECO:0000313" key="3">
    <source>
        <dbReference type="Proteomes" id="UP000054821"/>
    </source>
</evidence>
<dbReference type="Pfam" id="PF13450">
    <property type="entry name" value="NAD_binding_8"/>
    <property type="match status" value="1"/>
</dbReference>
<sequence>MSESSTTHMPETTVSSMRSHGGALPEEEIDTLRDYEYVVVGSGAGGGPLAANLARNGHKVLLLEAGDDQGS</sequence>
<gene>
    <name evidence="2" type="ORF">TGAM01_v211175</name>
</gene>
<feature type="region of interest" description="Disordered" evidence="1">
    <location>
        <begin position="1"/>
        <end position="28"/>
    </location>
</feature>
<evidence type="ECO:0008006" key="4">
    <source>
        <dbReference type="Google" id="ProtNLM"/>
    </source>
</evidence>
<dbReference type="Proteomes" id="UP000054821">
    <property type="component" value="Unassembled WGS sequence"/>
</dbReference>
<feature type="compositionally biased region" description="Polar residues" evidence="1">
    <location>
        <begin position="1"/>
        <end position="18"/>
    </location>
</feature>
<feature type="non-terminal residue" evidence="2">
    <location>
        <position position="71"/>
    </location>
</feature>
<dbReference type="SUPFAM" id="SSF51905">
    <property type="entry name" value="FAD/NAD(P)-binding domain"/>
    <property type="match status" value="1"/>
</dbReference>
<organism evidence="2 3">
    <name type="scientific">Trichoderma gamsii</name>
    <dbReference type="NCBI Taxonomy" id="398673"/>
    <lineage>
        <taxon>Eukaryota</taxon>
        <taxon>Fungi</taxon>
        <taxon>Dikarya</taxon>
        <taxon>Ascomycota</taxon>
        <taxon>Pezizomycotina</taxon>
        <taxon>Sordariomycetes</taxon>
        <taxon>Hypocreomycetidae</taxon>
        <taxon>Hypocreales</taxon>
        <taxon>Hypocreaceae</taxon>
        <taxon>Trichoderma</taxon>
    </lineage>
</organism>
<dbReference type="Gene3D" id="3.50.50.60">
    <property type="entry name" value="FAD/NAD(P)-binding domain"/>
    <property type="match status" value="1"/>
</dbReference>
<evidence type="ECO:0000313" key="2">
    <source>
        <dbReference type="EMBL" id="PON19960.1"/>
    </source>
</evidence>
<dbReference type="AlphaFoldDB" id="A0A2P4Z6N6"/>
<keyword evidence="3" id="KW-1185">Reference proteome</keyword>
<accession>A0A2P4Z6N6</accession>
<comment type="caution">
    <text evidence="2">The sequence shown here is derived from an EMBL/GenBank/DDBJ whole genome shotgun (WGS) entry which is preliminary data.</text>
</comment>
<dbReference type="STRING" id="398673.A0A2P4Z6N6"/>
<dbReference type="InterPro" id="IPR036188">
    <property type="entry name" value="FAD/NAD-bd_sf"/>
</dbReference>
<name>A0A2P4Z6N6_9HYPO</name>
<protein>
    <recommendedName>
        <fullName evidence="4">Glucose-methanol-choline oxidoreductase N-terminal domain-containing protein</fullName>
    </recommendedName>
</protein>
<dbReference type="RefSeq" id="XP_024404240.1">
    <property type="nucleotide sequence ID" value="XM_024551016.1"/>
</dbReference>
<dbReference type="GeneID" id="36348005"/>
<dbReference type="EMBL" id="JPDN02000159">
    <property type="protein sequence ID" value="PON19960.1"/>
    <property type="molecule type" value="Genomic_DNA"/>
</dbReference>
<proteinExistence type="predicted"/>
<evidence type="ECO:0000256" key="1">
    <source>
        <dbReference type="SAM" id="MobiDB-lite"/>
    </source>
</evidence>